<comment type="subunit">
    <text evidence="2">Homodimer.</text>
</comment>
<evidence type="ECO:0000259" key="7">
    <source>
        <dbReference type="SMART" id="SM00849"/>
    </source>
</evidence>
<dbReference type="InterPro" id="IPR036866">
    <property type="entry name" value="RibonucZ/Hydroxyglut_hydro"/>
</dbReference>
<dbReference type="InterPro" id="IPR039344">
    <property type="entry name" value="MBLAC1"/>
</dbReference>
<sequence length="256" mass="28399">MKVDSKTHRSSPLVSEAECWEVEPLIAGDPLRASVVLARRGAEVALFDTGLAQHEASLRAALAARGLTPDDVTLVFNTHTHVDHSHNSALFGRARIYCSARDRQWTRALHAALVRAERFDSPELDEFYPELGAIDYDPKIVRKMFEIEKLLWDEARIGAEDRCVWLEEAELPAGIRAVATPGHVPYHTSFVITTRTRPVIVAGDALLMRGEAQGNLQLMPPHDSAAYRRSQLLVLSLSGLIVPGHDAPFENHSDRC</sequence>
<feature type="domain" description="Metallo-beta-lactamase" evidence="7">
    <location>
        <begin position="32"/>
        <end position="245"/>
    </location>
</feature>
<dbReference type="SUPFAM" id="SSF56281">
    <property type="entry name" value="Metallo-hydrolase/oxidoreductase"/>
    <property type="match status" value="1"/>
</dbReference>
<evidence type="ECO:0000256" key="4">
    <source>
        <dbReference type="ARBA" id="ARBA00032988"/>
    </source>
</evidence>
<dbReference type="OrthoDB" id="9802248at2"/>
<dbReference type="GO" id="GO:0005829">
    <property type="term" value="C:cytosol"/>
    <property type="evidence" value="ECO:0007669"/>
    <property type="project" value="UniProtKB-SubCell"/>
</dbReference>
<dbReference type="STRING" id="454194.PYK22_00922"/>
<evidence type="ECO:0000313" key="8">
    <source>
        <dbReference type="EMBL" id="CDM64927.1"/>
    </source>
</evidence>
<evidence type="ECO:0000256" key="5">
    <source>
        <dbReference type="ARBA" id="ARBA00044690"/>
    </source>
</evidence>
<dbReference type="Gene3D" id="3.60.15.10">
    <property type="entry name" value="Ribonuclease Z/Hydroxyacylglutathione hydrolase-like"/>
    <property type="match status" value="2"/>
</dbReference>
<name>A0A0B6WW00_9BACT</name>
<keyword evidence="9" id="KW-1185">Reference proteome</keyword>
<dbReference type="InterPro" id="IPR001279">
    <property type="entry name" value="Metallo-B-lactamas"/>
</dbReference>
<dbReference type="PANTHER" id="PTHR23200:SF48">
    <property type="entry name" value="METALLO-BETA-LACTAMASE DOMAIN-CONTAINING PROTEIN 1"/>
    <property type="match status" value="1"/>
</dbReference>
<gene>
    <name evidence="8" type="ORF">PYK22_00922</name>
</gene>
<proteinExistence type="predicted"/>
<evidence type="ECO:0000313" key="9">
    <source>
        <dbReference type="Proteomes" id="UP000031518"/>
    </source>
</evidence>
<dbReference type="RefSeq" id="WP_041974983.1">
    <property type="nucleotide sequence ID" value="NZ_CBXV010000004.1"/>
</dbReference>
<dbReference type="SMART" id="SM00849">
    <property type="entry name" value="Lactamase_B"/>
    <property type="match status" value="1"/>
</dbReference>
<keyword evidence="8" id="KW-0378">Hydrolase</keyword>
<reference evidence="8 9" key="1">
    <citation type="submission" date="2013-12" db="EMBL/GenBank/DDBJ databases">
        <authorList>
            <person name="Stott M."/>
        </authorList>
    </citation>
    <scope>NUCLEOTIDE SEQUENCE [LARGE SCALE GENOMIC DNA]</scope>
    <source>
        <strain evidence="8 9">K22</strain>
    </source>
</reference>
<evidence type="ECO:0000256" key="2">
    <source>
        <dbReference type="ARBA" id="ARBA00011738"/>
    </source>
</evidence>
<dbReference type="AlphaFoldDB" id="A0A0B6WW00"/>
<dbReference type="EMBL" id="CBXV010000004">
    <property type="protein sequence ID" value="CDM64927.1"/>
    <property type="molecule type" value="Genomic_DNA"/>
</dbReference>
<comment type="subcellular location">
    <subcellularLocation>
        <location evidence="1">Cytoplasm</location>
        <location evidence="1">Cytosol</location>
    </subcellularLocation>
</comment>
<reference evidence="8 9" key="2">
    <citation type="submission" date="2015-01" db="EMBL/GenBank/DDBJ databases">
        <title>Complete genome sequence of Pyrinomonas methylaliphatogenes type strain K22T.</title>
        <authorList>
            <person name="Lee K.C.Y."/>
            <person name="Power J.F."/>
            <person name="Dunfield P.F."/>
            <person name="Morgan X.C."/>
            <person name="Huttenhower C."/>
            <person name="Stott M.B."/>
        </authorList>
    </citation>
    <scope>NUCLEOTIDE SEQUENCE [LARGE SCALE GENOMIC DNA]</scope>
    <source>
        <strain evidence="8 9">K22</strain>
    </source>
</reference>
<dbReference type="GO" id="GO:0016787">
    <property type="term" value="F:hydrolase activity"/>
    <property type="evidence" value="ECO:0007669"/>
    <property type="project" value="UniProtKB-KW"/>
</dbReference>
<evidence type="ECO:0000256" key="3">
    <source>
        <dbReference type="ARBA" id="ARBA00014856"/>
    </source>
</evidence>
<protein>
    <recommendedName>
        <fullName evidence="3">Metallo-beta-lactamase domain-containing protein 1</fullName>
    </recommendedName>
    <alternativeName>
        <fullName evidence="4">Endoribonuclease MBLAC1</fullName>
    </alternativeName>
</protein>
<dbReference type="Pfam" id="PF00753">
    <property type="entry name" value="Lactamase_B"/>
    <property type="match status" value="1"/>
</dbReference>
<dbReference type="Proteomes" id="UP000031518">
    <property type="component" value="Unassembled WGS sequence"/>
</dbReference>
<evidence type="ECO:0000256" key="1">
    <source>
        <dbReference type="ARBA" id="ARBA00004514"/>
    </source>
</evidence>
<comment type="function">
    <text evidence="6">Endoribonuclease that catalyzes the hydrolysis of histone-coding pre-mRNA 3'-end. Involved in histone pre-mRNA processing during the S-phase of the cell cycle, which is required for entering/progressing through S-phase. Cleaves histone pre-mRNA at a major and a minor cleavage site after the 5'-ACCCA-3' and the 5'-ACCCACA-3' sequence, respectively, and located downstream of the stem-loop. May require the presence of the HDE element located at the histone pre-RNA 3'-end to avoid non-specific cleavage.</text>
</comment>
<organism evidence="8 9">
    <name type="scientific">Pyrinomonas methylaliphatogenes</name>
    <dbReference type="NCBI Taxonomy" id="454194"/>
    <lineage>
        <taxon>Bacteria</taxon>
        <taxon>Pseudomonadati</taxon>
        <taxon>Acidobacteriota</taxon>
        <taxon>Blastocatellia</taxon>
        <taxon>Blastocatellales</taxon>
        <taxon>Pyrinomonadaceae</taxon>
        <taxon>Pyrinomonas</taxon>
    </lineage>
</organism>
<accession>A0A0B6WW00</accession>
<comment type="catalytic activity">
    <reaction evidence="5">
        <text>a ribonucleotidyl-ribonucleotide-RNA + H2O = a 3'-end ribonucleotide-RNA + a 5'-end 5'-phospho-ribonucleoside-RNA + H(+)</text>
        <dbReference type="Rhea" id="RHEA:68096"/>
        <dbReference type="Rhea" id="RHEA-COMP:15179"/>
        <dbReference type="Rhea" id="RHEA-COMP:17355"/>
        <dbReference type="Rhea" id="RHEA-COMP:17428"/>
        <dbReference type="ChEBI" id="CHEBI:15377"/>
        <dbReference type="ChEBI" id="CHEBI:15378"/>
        <dbReference type="ChEBI" id="CHEBI:74896"/>
        <dbReference type="ChEBI" id="CHEBI:138282"/>
        <dbReference type="ChEBI" id="CHEBI:173118"/>
    </reaction>
    <physiologicalReaction direction="left-to-right" evidence="5">
        <dbReference type="Rhea" id="RHEA:68097"/>
    </physiologicalReaction>
</comment>
<dbReference type="PANTHER" id="PTHR23200">
    <property type="entry name" value="METALLO-BETA-LACTAMASE DOMAIN-CONTAINING PROTEIN 1"/>
    <property type="match status" value="1"/>
</dbReference>
<evidence type="ECO:0000256" key="6">
    <source>
        <dbReference type="ARBA" id="ARBA00045869"/>
    </source>
</evidence>